<evidence type="ECO:0000313" key="1">
    <source>
        <dbReference type="EMBL" id="BAW19088.1"/>
    </source>
</evidence>
<organism evidence="1 2">
    <name type="scientific">Ralstonia phage RP12</name>
    <dbReference type="NCBI Taxonomy" id="1923889"/>
    <lineage>
        <taxon>Viruses</taxon>
        <taxon>Duplodnaviria</taxon>
        <taxon>Heunggongvirae</taxon>
        <taxon>Uroviricota</taxon>
        <taxon>Caudoviricetes</taxon>
        <taxon>Chimalliviridae</taxon>
        <taxon>Ripduovirus</taxon>
        <taxon>Ripduovirus RP12</taxon>
    </lineage>
</organism>
<protein>
    <submittedName>
        <fullName evidence="1">Uncharacterized protein</fullName>
    </submittedName>
</protein>
<keyword evidence="2" id="KW-1185">Reference proteome</keyword>
<name>A0A1L7N0U5_9CAUD</name>
<proteinExistence type="predicted"/>
<dbReference type="KEGG" id="vg:40074509"/>
<reference evidence="1 2" key="1">
    <citation type="submission" date="2016-12" db="EMBL/GenBank/DDBJ databases">
        <title>Characterization of two jumbo phages RP12 and RP31 infecting the phytopathogen Ralstonia solanacearum.</title>
        <authorList>
            <person name="Kawasaki T."/>
            <person name="Yoshikawa G."/>
            <person name="Ogata H."/>
            <person name="Yamada T."/>
        </authorList>
    </citation>
    <scope>NUCLEOTIDE SEQUENCE [LARGE SCALE GENOMIC DNA]</scope>
    <source>
        <strain evidence="1 2">RP12</strain>
    </source>
</reference>
<sequence>MISNVISLAAEAAKQQVAKYLTNKCVYLDGASHGKEVLHSILTELQKRIDATNTSEVAMESAIMRYAMADAIELAYNDFPTFSEQWECKVWYRDHPEKSNIFVFYFAEKNGNRQLHFRFAGLKND</sequence>
<evidence type="ECO:0000313" key="2">
    <source>
        <dbReference type="Proteomes" id="UP000222831"/>
    </source>
</evidence>
<dbReference type="GeneID" id="40074509"/>
<accession>A0A1L7N0U5</accession>
<dbReference type="RefSeq" id="YP_009598807.1">
    <property type="nucleotide sequence ID" value="NC_041911.1"/>
</dbReference>
<dbReference type="Proteomes" id="UP000222831">
    <property type="component" value="Segment"/>
</dbReference>
<dbReference type="EMBL" id="AP017924">
    <property type="protein sequence ID" value="BAW19088.1"/>
    <property type="molecule type" value="Genomic_DNA"/>
</dbReference>